<name>A0ABR7WNF4_9SPHI</name>
<dbReference type="RefSeq" id="WP_191188519.1">
    <property type="nucleotide sequence ID" value="NZ_JACWMY010000004.1"/>
</dbReference>
<keyword evidence="1" id="KW-0732">Signal</keyword>
<feature type="chain" id="PRO_5046264946" evidence="1">
    <location>
        <begin position="20"/>
        <end position="166"/>
    </location>
</feature>
<evidence type="ECO:0000313" key="2">
    <source>
        <dbReference type="EMBL" id="MBD1363840.1"/>
    </source>
</evidence>
<dbReference type="Gene3D" id="1.20.120.1490">
    <property type="match status" value="1"/>
</dbReference>
<feature type="signal peptide" evidence="1">
    <location>
        <begin position="1"/>
        <end position="19"/>
    </location>
</feature>
<sequence>MQKLYSFILFIFLSAAALAQTPDSLLKPSPLKTISNTQYDALMKGRDQYQMSLVADLNGYPSAQKALKYKKELDLSPNQTAALTKINTELQRKKIEMGNSIVTNETKLDGLFQSKKVTEGDILFYGNRSGLYYGELRNAILMAAYNTYKLLAPAQINKLKSFKNDN</sequence>
<gene>
    <name evidence="2" type="ORF">IDJ77_08450</name>
</gene>
<dbReference type="Proteomes" id="UP000606600">
    <property type="component" value="Unassembled WGS sequence"/>
</dbReference>
<dbReference type="EMBL" id="JACWMY010000004">
    <property type="protein sequence ID" value="MBD1363840.1"/>
    <property type="molecule type" value="Genomic_DNA"/>
</dbReference>
<evidence type="ECO:0000313" key="3">
    <source>
        <dbReference type="Proteomes" id="UP000606600"/>
    </source>
</evidence>
<organism evidence="2 3">
    <name type="scientific">Mucilaginibacter pankratovii</name>
    <dbReference type="NCBI Taxonomy" id="2772110"/>
    <lineage>
        <taxon>Bacteria</taxon>
        <taxon>Pseudomonadati</taxon>
        <taxon>Bacteroidota</taxon>
        <taxon>Sphingobacteriia</taxon>
        <taxon>Sphingobacteriales</taxon>
        <taxon>Sphingobacteriaceae</taxon>
        <taxon>Mucilaginibacter</taxon>
    </lineage>
</organism>
<protein>
    <submittedName>
        <fullName evidence="2">Uncharacterized protein</fullName>
    </submittedName>
</protein>
<accession>A0ABR7WNF4</accession>
<keyword evidence="3" id="KW-1185">Reference proteome</keyword>
<reference evidence="2 3" key="1">
    <citation type="submission" date="2020-09" db="EMBL/GenBank/DDBJ databases">
        <title>Novel species of Mucilaginibacter isolated from a glacier on the Tibetan Plateau.</title>
        <authorList>
            <person name="Liu Q."/>
            <person name="Xin Y.-H."/>
        </authorList>
    </citation>
    <scope>NUCLEOTIDE SEQUENCE [LARGE SCALE GENOMIC DNA]</scope>
    <source>
        <strain evidence="2 3">ZT4R22</strain>
    </source>
</reference>
<evidence type="ECO:0000256" key="1">
    <source>
        <dbReference type="SAM" id="SignalP"/>
    </source>
</evidence>
<proteinExistence type="predicted"/>
<comment type="caution">
    <text evidence="2">The sequence shown here is derived from an EMBL/GenBank/DDBJ whole genome shotgun (WGS) entry which is preliminary data.</text>
</comment>